<keyword evidence="2" id="KW-0732">Signal</keyword>
<dbReference type="PROSITE" id="PS51257">
    <property type="entry name" value="PROKAR_LIPOPROTEIN"/>
    <property type="match status" value="1"/>
</dbReference>
<dbReference type="Proteomes" id="UP000557899">
    <property type="component" value="Unassembled WGS sequence"/>
</dbReference>
<feature type="compositionally biased region" description="Low complexity" evidence="1">
    <location>
        <begin position="27"/>
        <end position="55"/>
    </location>
</feature>
<dbReference type="AlphaFoldDB" id="A0A7X6PN87"/>
<proteinExistence type="predicted"/>
<organism evidence="3 4">
    <name type="scientific">Corynebacterium humireducens</name>
    <dbReference type="NCBI Taxonomy" id="1223514"/>
    <lineage>
        <taxon>Bacteria</taxon>
        <taxon>Bacillati</taxon>
        <taxon>Actinomycetota</taxon>
        <taxon>Actinomycetes</taxon>
        <taxon>Mycobacteriales</taxon>
        <taxon>Corynebacteriaceae</taxon>
        <taxon>Corynebacterium</taxon>
    </lineage>
</organism>
<gene>
    <name evidence="3" type="ORF">GX859_07095</name>
</gene>
<feature type="region of interest" description="Disordered" evidence="1">
    <location>
        <begin position="27"/>
        <end position="81"/>
    </location>
</feature>
<feature type="compositionally biased region" description="Acidic residues" evidence="1">
    <location>
        <begin position="56"/>
        <end position="80"/>
    </location>
</feature>
<protein>
    <recommendedName>
        <fullName evidence="5">Secreted protein</fullName>
    </recommendedName>
</protein>
<feature type="signal peptide" evidence="2">
    <location>
        <begin position="1"/>
        <end position="20"/>
    </location>
</feature>
<dbReference type="EMBL" id="JAAZHI010000143">
    <property type="protein sequence ID" value="NLA56046.1"/>
    <property type="molecule type" value="Genomic_DNA"/>
</dbReference>
<accession>A0A7X6PN87</accession>
<evidence type="ECO:0000256" key="1">
    <source>
        <dbReference type="SAM" id="MobiDB-lite"/>
    </source>
</evidence>
<comment type="caution">
    <text evidence="3">The sequence shown here is derived from an EMBL/GenBank/DDBJ whole genome shotgun (WGS) entry which is preliminary data.</text>
</comment>
<evidence type="ECO:0000313" key="3">
    <source>
        <dbReference type="EMBL" id="NLA56046.1"/>
    </source>
</evidence>
<evidence type="ECO:0008006" key="5">
    <source>
        <dbReference type="Google" id="ProtNLM"/>
    </source>
</evidence>
<sequence length="211" mass="22870">MTVKKTTVALALTVPLMFVAACGGGETAESTATGVPTAHTVTSTRTTETTTSTTSSEEETTSEEPTEETEEPAEEPEPVEDPLSAPILEELYEEPEPVAAGHAASEADRAEIERLVRGIYEVETFHQFLLYVPENTCNEAVPQSMDLAGIPDQPLHQWDVYAAAQPHIASVEDIRVEGNHASAVVTAVSAGQSETRTQRYLHEDGRWKFCN</sequence>
<feature type="chain" id="PRO_5031536050" description="Secreted protein" evidence="2">
    <location>
        <begin position="21"/>
        <end position="211"/>
    </location>
</feature>
<evidence type="ECO:0000313" key="4">
    <source>
        <dbReference type="Proteomes" id="UP000557899"/>
    </source>
</evidence>
<name>A0A7X6PN87_9CORY</name>
<reference evidence="3 4" key="1">
    <citation type="journal article" date="2020" name="Biotechnol. Biofuels">
        <title>New insights from the biogas microbiome by comprehensive genome-resolved metagenomics of nearly 1600 species originating from multiple anaerobic digesters.</title>
        <authorList>
            <person name="Campanaro S."/>
            <person name="Treu L."/>
            <person name="Rodriguez-R L.M."/>
            <person name="Kovalovszki A."/>
            <person name="Ziels R.M."/>
            <person name="Maus I."/>
            <person name="Zhu X."/>
            <person name="Kougias P.G."/>
            <person name="Basile A."/>
            <person name="Luo G."/>
            <person name="Schluter A."/>
            <person name="Konstantinidis K.T."/>
            <person name="Angelidaki I."/>
        </authorList>
    </citation>
    <scope>NUCLEOTIDE SEQUENCE [LARGE SCALE GENOMIC DNA]</scope>
    <source>
        <strain evidence="3">AS15tlH2ME_198</strain>
    </source>
</reference>
<evidence type="ECO:0000256" key="2">
    <source>
        <dbReference type="SAM" id="SignalP"/>
    </source>
</evidence>